<dbReference type="EMBL" id="JAQQWM010000008">
    <property type="protein sequence ID" value="KAK8052680.1"/>
    <property type="molecule type" value="Genomic_DNA"/>
</dbReference>
<reference evidence="1 2" key="1">
    <citation type="submission" date="2023-01" db="EMBL/GenBank/DDBJ databases">
        <title>Analysis of 21 Apiospora genomes using comparative genomics revels a genus with tremendous synthesis potential of carbohydrate active enzymes and secondary metabolites.</title>
        <authorList>
            <person name="Sorensen T."/>
        </authorList>
    </citation>
    <scope>NUCLEOTIDE SEQUENCE [LARGE SCALE GENOMIC DNA]</scope>
    <source>
        <strain evidence="1 2">CBS 83171</strain>
    </source>
</reference>
<accession>A0ABR1U198</accession>
<evidence type="ECO:0000313" key="2">
    <source>
        <dbReference type="Proteomes" id="UP001446871"/>
    </source>
</evidence>
<protein>
    <submittedName>
        <fullName evidence="1">Uncharacterized protein</fullName>
    </submittedName>
</protein>
<gene>
    <name evidence="1" type="ORF">PG996_011981</name>
</gene>
<evidence type="ECO:0000313" key="1">
    <source>
        <dbReference type="EMBL" id="KAK8052680.1"/>
    </source>
</evidence>
<sequence length="160" mass="17439">MRGYDALRVADDVDDISSRTTSQSDPSINGLPQCARTPIQDAVVDDFVKQHGLSGNIDLFVRAGILLQADCPVDQIPNITDAELQALELETDRKWKQPKTLYFTILVCSIGAIEQGWAQASMNGANLYFPEEFGIGSSDFKDTLLVGLINSAIYLSTALV</sequence>
<comment type="caution">
    <text evidence="1">The sequence shown here is derived from an EMBL/GenBank/DDBJ whole genome shotgun (WGS) entry which is preliminary data.</text>
</comment>
<dbReference type="Proteomes" id="UP001446871">
    <property type="component" value="Unassembled WGS sequence"/>
</dbReference>
<keyword evidence="2" id="KW-1185">Reference proteome</keyword>
<name>A0ABR1U198_9PEZI</name>
<organism evidence="1 2">
    <name type="scientific">Apiospora saccharicola</name>
    <dbReference type="NCBI Taxonomy" id="335842"/>
    <lineage>
        <taxon>Eukaryota</taxon>
        <taxon>Fungi</taxon>
        <taxon>Dikarya</taxon>
        <taxon>Ascomycota</taxon>
        <taxon>Pezizomycotina</taxon>
        <taxon>Sordariomycetes</taxon>
        <taxon>Xylariomycetidae</taxon>
        <taxon>Amphisphaeriales</taxon>
        <taxon>Apiosporaceae</taxon>
        <taxon>Apiospora</taxon>
    </lineage>
</organism>
<proteinExistence type="predicted"/>